<keyword evidence="6" id="KW-0282">Flagellum</keyword>
<dbReference type="PANTHER" id="PTHR39190:SF1">
    <property type="entry name" value="FLAGELLAR ASSEMBLY FACTOR FLIW"/>
    <property type="match status" value="1"/>
</dbReference>
<accession>A0AAE5H2B4</accession>
<comment type="subunit">
    <text evidence="5">Interacts with translational regulator CsrA and flagellin(s).</text>
</comment>
<dbReference type="GO" id="GO:0005737">
    <property type="term" value="C:cytoplasm"/>
    <property type="evidence" value="ECO:0007669"/>
    <property type="project" value="UniProtKB-SubCell"/>
</dbReference>
<keyword evidence="6" id="KW-0966">Cell projection</keyword>
<proteinExistence type="inferred from homology"/>
<evidence type="ECO:0000256" key="4">
    <source>
        <dbReference type="ARBA" id="ARBA00023186"/>
    </source>
</evidence>
<dbReference type="InterPro" id="IPR003775">
    <property type="entry name" value="Flagellar_assembly_factor_FliW"/>
</dbReference>
<name>A0AAE5H2B4_CLOBE</name>
<evidence type="ECO:0000256" key="2">
    <source>
        <dbReference type="ARBA" id="ARBA00022795"/>
    </source>
</evidence>
<dbReference type="AlphaFoldDB" id="A0AAE5H2B4"/>
<comment type="similarity">
    <text evidence="5">Belongs to the FliW family.</text>
</comment>
<dbReference type="EMBL" id="JABTDW010000001">
    <property type="protein sequence ID" value="NSB12945.1"/>
    <property type="molecule type" value="Genomic_DNA"/>
</dbReference>
<comment type="subcellular location">
    <subcellularLocation>
        <location evidence="5">Cytoplasm</location>
    </subcellularLocation>
</comment>
<sequence>MVFISKIHGKLEYDEKDIIIFKKEILGFNNKEKFVLVELEDYKPFKLLQSLEDEEVGLILTSPFEFFDDYKVNLPEETLDRLNIDNEEEVLLLTTITLSSDPEKITTNLKAPIIINKKANLAEQIIIDDSKYNIKHPLIKE</sequence>
<protein>
    <recommendedName>
        <fullName evidence="5">Flagellar assembly factor FliW</fullName>
    </recommendedName>
</protein>
<comment type="function">
    <text evidence="5">Acts as an anti-CsrA protein, binds CsrA and prevents it from repressing translation of its target genes, one of which is flagellin. Binds to flagellin and participates in the assembly of the flagellum.</text>
</comment>
<dbReference type="PANTHER" id="PTHR39190">
    <property type="entry name" value="FLAGELLAR ASSEMBLY FACTOR FLIW"/>
    <property type="match status" value="1"/>
</dbReference>
<keyword evidence="3 5" id="KW-0810">Translation regulation</keyword>
<comment type="caution">
    <text evidence="6">The sequence shown here is derived from an EMBL/GenBank/DDBJ whole genome shotgun (WGS) entry which is preliminary data.</text>
</comment>
<dbReference type="Gene3D" id="2.30.290.10">
    <property type="entry name" value="BH3618-like"/>
    <property type="match status" value="1"/>
</dbReference>
<evidence type="ECO:0000313" key="7">
    <source>
        <dbReference type="Proteomes" id="UP000822184"/>
    </source>
</evidence>
<keyword evidence="6" id="KW-0969">Cilium</keyword>
<organism evidence="6 7">
    <name type="scientific">Clostridium beijerinckii</name>
    <name type="common">Clostridium MP</name>
    <dbReference type="NCBI Taxonomy" id="1520"/>
    <lineage>
        <taxon>Bacteria</taxon>
        <taxon>Bacillati</taxon>
        <taxon>Bacillota</taxon>
        <taxon>Clostridia</taxon>
        <taxon>Eubacteriales</taxon>
        <taxon>Clostridiaceae</taxon>
        <taxon>Clostridium</taxon>
    </lineage>
</organism>
<dbReference type="RefSeq" id="WP_077855514.1">
    <property type="nucleotide sequence ID" value="NZ_JABTDW010000001.1"/>
</dbReference>
<evidence type="ECO:0000256" key="5">
    <source>
        <dbReference type="HAMAP-Rule" id="MF_01185"/>
    </source>
</evidence>
<dbReference type="SUPFAM" id="SSF141457">
    <property type="entry name" value="BH3618-like"/>
    <property type="match status" value="1"/>
</dbReference>
<dbReference type="GO" id="GO:0006417">
    <property type="term" value="P:regulation of translation"/>
    <property type="evidence" value="ECO:0007669"/>
    <property type="project" value="UniProtKB-KW"/>
</dbReference>
<gene>
    <name evidence="5" type="primary">fliW</name>
    <name evidence="6" type="ORF">BCD95_001204</name>
</gene>
<reference evidence="6" key="1">
    <citation type="submission" date="2020-06" db="EMBL/GenBank/DDBJ databases">
        <title>Genomic insights into acetone-butanol-ethanol (ABE) fermentation by sequencing solventogenic clostridia strains.</title>
        <authorList>
            <person name="Brown S."/>
        </authorList>
    </citation>
    <scope>NUCLEOTIDE SEQUENCE</scope>
    <source>
        <strain evidence="6">DJ123</strain>
    </source>
</reference>
<keyword evidence="4 5" id="KW-0143">Chaperone</keyword>
<dbReference type="NCBIfam" id="NF009793">
    <property type="entry name" value="PRK13285.1-1"/>
    <property type="match status" value="1"/>
</dbReference>
<dbReference type="Proteomes" id="UP000822184">
    <property type="component" value="Unassembled WGS sequence"/>
</dbReference>
<keyword evidence="2 5" id="KW-1005">Bacterial flagellum biogenesis</keyword>
<dbReference type="InterPro" id="IPR024046">
    <property type="entry name" value="Flagellar_assmbl_FliW_dom_sf"/>
</dbReference>
<dbReference type="HAMAP" id="MF_01185">
    <property type="entry name" value="FliW"/>
    <property type="match status" value="1"/>
</dbReference>
<dbReference type="Pfam" id="PF02623">
    <property type="entry name" value="FliW"/>
    <property type="match status" value="1"/>
</dbReference>
<evidence type="ECO:0000256" key="1">
    <source>
        <dbReference type="ARBA" id="ARBA00022490"/>
    </source>
</evidence>
<keyword evidence="1 5" id="KW-0963">Cytoplasm</keyword>
<evidence type="ECO:0000256" key="3">
    <source>
        <dbReference type="ARBA" id="ARBA00022845"/>
    </source>
</evidence>
<evidence type="ECO:0000313" key="6">
    <source>
        <dbReference type="EMBL" id="NSB12945.1"/>
    </source>
</evidence>
<dbReference type="GO" id="GO:0044780">
    <property type="term" value="P:bacterial-type flagellum assembly"/>
    <property type="evidence" value="ECO:0007669"/>
    <property type="project" value="UniProtKB-UniRule"/>
</dbReference>